<name>A0A4V3XKQ6_9BACT</name>
<reference evidence="3 4" key="1">
    <citation type="submission" date="2019-04" db="EMBL/GenBank/DDBJ databases">
        <title>Lewinella litorea sp. nov., isolated from a marine sand.</title>
        <authorList>
            <person name="Yoon J.-H."/>
        </authorList>
    </citation>
    <scope>NUCLEOTIDE SEQUENCE [LARGE SCALE GENOMIC DNA]</scope>
    <source>
        <strain evidence="3 4">HSMS-39</strain>
    </source>
</reference>
<feature type="chain" id="PRO_5020402612" description="DUF5723 domain-containing protein" evidence="1">
    <location>
        <begin position="23"/>
        <end position="458"/>
    </location>
</feature>
<proteinExistence type="predicted"/>
<keyword evidence="1" id="KW-0732">Signal</keyword>
<comment type="caution">
    <text evidence="3">The sequence shown here is derived from an EMBL/GenBank/DDBJ whole genome shotgun (WGS) entry which is preliminary data.</text>
</comment>
<dbReference type="Gene3D" id="2.40.160.60">
    <property type="entry name" value="Outer membrane protein transport protein (OMPP1/FadL/TodX)"/>
    <property type="match status" value="1"/>
</dbReference>
<protein>
    <recommendedName>
        <fullName evidence="2">DUF5723 domain-containing protein</fullName>
    </recommendedName>
</protein>
<sequence>MLRTLFALTTLLVSGLTTDLSAQNLTAPLLSGSWQSTYHNPAMLHFLPGTFTLGLPGVANDLQLENITYNDLFVDVGGQRVLSLSAVSALTDDRNDVQDVFSIETVGLAFRRGRLALSAYHRLRVEGQAQYRGALVDLFVLGNAPFIGTTVEISPQGQVVGFQELGLGASYAVNDVIALGGRLKYLAGVSSISTDEGASLRLTTGSENYALTLEQDLTLRTVGALTYEGQLNEIGFDYNPNRLAPGDLFSGNTGVAFDVGVAVNLDRLRLNLSATDLGAAISWKNDVTTLRFSGSDTFTGLDVLSDLLSDSVSLDSALDSLLVTFDPEQRSDPYRTELSPRFYLGGEYDLTKRLTAGALLVVEDRLGKTTPAVAVTGRYAATDWLRVGLNVNHRSGLGTNVGLHLYATPGRVQLFVSSDKLLTLLSTGSPALSGIRLGAALTLGTRDRSSASFRPESR</sequence>
<evidence type="ECO:0000313" key="3">
    <source>
        <dbReference type="EMBL" id="THH37883.1"/>
    </source>
</evidence>
<gene>
    <name evidence="3" type="ORF">E4021_12660</name>
</gene>
<feature type="signal peptide" evidence="1">
    <location>
        <begin position="1"/>
        <end position="22"/>
    </location>
</feature>
<keyword evidence="4" id="KW-1185">Reference proteome</keyword>
<dbReference type="Proteomes" id="UP000308528">
    <property type="component" value="Unassembled WGS sequence"/>
</dbReference>
<dbReference type="InterPro" id="IPR043781">
    <property type="entry name" value="DUF5723"/>
</dbReference>
<accession>A0A4V3XKQ6</accession>
<organism evidence="3 4">
    <name type="scientific">Neolewinella litorea</name>
    <dbReference type="NCBI Taxonomy" id="2562452"/>
    <lineage>
        <taxon>Bacteria</taxon>
        <taxon>Pseudomonadati</taxon>
        <taxon>Bacteroidota</taxon>
        <taxon>Saprospiria</taxon>
        <taxon>Saprospirales</taxon>
        <taxon>Lewinellaceae</taxon>
        <taxon>Neolewinella</taxon>
    </lineage>
</organism>
<dbReference type="EMBL" id="SRSF01000005">
    <property type="protein sequence ID" value="THH37883.1"/>
    <property type="molecule type" value="Genomic_DNA"/>
</dbReference>
<dbReference type="OrthoDB" id="1489601at2"/>
<dbReference type="AlphaFoldDB" id="A0A4V3XKQ6"/>
<feature type="domain" description="DUF5723" evidence="2">
    <location>
        <begin position="41"/>
        <end position="419"/>
    </location>
</feature>
<dbReference type="Pfam" id="PF18990">
    <property type="entry name" value="DUF5723"/>
    <property type="match status" value="1"/>
</dbReference>
<evidence type="ECO:0000256" key="1">
    <source>
        <dbReference type="SAM" id="SignalP"/>
    </source>
</evidence>
<evidence type="ECO:0000313" key="4">
    <source>
        <dbReference type="Proteomes" id="UP000308528"/>
    </source>
</evidence>
<dbReference type="RefSeq" id="WP_136459731.1">
    <property type="nucleotide sequence ID" value="NZ_SRSF01000005.1"/>
</dbReference>
<evidence type="ECO:0000259" key="2">
    <source>
        <dbReference type="Pfam" id="PF18990"/>
    </source>
</evidence>